<evidence type="ECO:0000256" key="4">
    <source>
        <dbReference type="ARBA" id="ARBA00022801"/>
    </source>
</evidence>
<dbReference type="EMBL" id="ACKP02000049">
    <property type="protein sequence ID" value="EEX76409.1"/>
    <property type="molecule type" value="Genomic_DNA"/>
</dbReference>
<evidence type="ECO:0000256" key="3">
    <source>
        <dbReference type="ARBA" id="ARBA00022723"/>
    </source>
</evidence>
<dbReference type="InterPro" id="IPR020084">
    <property type="entry name" value="NUDIX_hydrolase_CS"/>
</dbReference>
<dbReference type="PANTHER" id="PTHR43758:SF2">
    <property type="entry name" value="OXIDIZED PURINE NUCLEOSIDE TRIPHOSPHATE HYDROLASE"/>
    <property type="match status" value="1"/>
</dbReference>
<dbReference type="GO" id="GO:0005737">
    <property type="term" value="C:cytoplasm"/>
    <property type="evidence" value="ECO:0007669"/>
    <property type="project" value="TreeGrafter"/>
</dbReference>
<gene>
    <name evidence="7" type="ORF">SELSPUOL_02234</name>
</gene>
<dbReference type="PANTHER" id="PTHR43758">
    <property type="entry name" value="7,8-DIHYDRO-8-OXOGUANINE TRIPHOSPHATASE"/>
    <property type="match status" value="1"/>
</dbReference>
<evidence type="ECO:0000256" key="2">
    <source>
        <dbReference type="ARBA" id="ARBA00005582"/>
    </source>
</evidence>
<comment type="caution">
    <text evidence="7">The sequence shown here is derived from an EMBL/GenBank/DDBJ whole genome shotgun (WGS) entry which is preliminary data.</text>
</comment>
<dbReference type="AlphaFoldDB" id="C9LXM6"/>
<dbReference type="GO" id="GO:0008413">
    <property type="term" value="F:8-oxo-7,8-dihydroguanosine triphosphate pyrophosphatase activity"/>
    <property type="evidence" value="ECO:0007669"/>
    <property type="project" value="InterPro"/>
</dbReference>
<dbReference type="GO" id="GO:0006281">
    <property type="term" value="P:DNA repair"/>
    <property type="evidence" value="ECO:0007669"/>
    <property type="project" value="InterPro"/>
</dbReference>
<dbReference type="InterPro" id="IPR000086">
    <property type="entry name" value="NUDIX_hydrolase_dom"/>
</dbReference>
<evidence type="ECO:0000256" key="5">
    <source>
        <dbReference type="ARBA" id="ARBA00022842"/>
    </source>
</evidence>
<reference evidence="7 8" key="1">
    <citation type="submission" date="2009-09" db="EMBL/GenBank/DDBJ databases">
        <authorList>
            <person name="Weinstock G."/>
            <person name="Sodergren E."/>
            <person name="Clifton S."/>
            <person name="Fulton L."/>
            <person name="Fulton B."/>
            <person name="Courtney L."/>
            <person name="Fronick C."/>
            <person name="Harrison M."/>
            <person name="Strong C."/>
            <person name="Farmer C."/>
            <person name="Delahaunty K."/>
            <person name="Markovic C."/>
            <person name="Hall O."/>
            <person name="Minx P."/>
            <person name="Tomlinson C."/>
            <person name="Mitreva M."/>
            <person name="Nelson J."/>
            <person name="Hou S."/>
            <person name="Wollam A."/>
            <person name="Pepin K.H."/>
            <person name="Johnson M."/>
            <person name="Bhonagiri V."/>
            <person name="Nash W.E."/>
            <person name="Warren W."/>
            <person name="Chinwalla A."/>
            <person name="Mardis E.R."/>
            <person name="Wilson R.K."/>
        </authorList>
    </citation>
    <scope>NUCLEOTIDE SEQUENCE [LARGE SCALE GENOMIC DNA]</scope>
    <source>
        <strain evidence="8">ATCC 35185 / DSM 20758 / VPI D19B-28</strain>
    </source>
</reference>
<dbReference type="STRING" id="546271.Selsp_0459"/>
<comment type="similarity">
    <text evidence="2">Belongs to the Nudix hydrolase family.</text>
</comment>
<dbReference type="PROSITE" id="PS51462">
    <property type="entry name" value="NUDIX"/>
    <property type="match status" value="1"/>
</dbReference>
<feature type="domain" description="Nudix hydrolase" evidence="6">
    <location>
        <begin position="39"/>
        <end position="167"/>
    </location>
</feature>
<evidence type="ECO:0000256" key="1">
    <source>
        <dbReference type="ARBA" id="ARBA00001946"/>
    </source>
</evidence>
<evidence type="ECO:0000313" key="8">
    <source>
        <dbReference type="Proteomes" id="UP000003505"/>
    </source>
</evidence>
<evidence type="ECO:0000313" key="7">
    <source>
        <dbReference type="EMBL" id="EEX76409.1"/>
    </source>
</evidence>
<name>C9LXM6_SELS3</name>
<dbReference type="InterPro" id="IPR003562">
    <property type="entry name" value="Mutator_MutX_prot"/>
</dbReference>
<sequence>MEPAACGRKTKGDKARDESGEAHLAPCSFSEGKGRSWKMERMSTLCYIEREGKYLMLHRTIKENDVNHGKWIGVGGHFEADESPEECLLREVEEETGYRLLCWQFRALVTFVSGDGVTEYMHLFTADRFTGAPISCDEGELAWVEKGRIESLELWEGDRIFLRLLAQDVPFFTLKLVYDGAGGLLEHRLHRYA</sequence>
<keyword evidence="3" id="KW-0479">Metal-binding</keyword>
<keyword evidence="4 7" id="KW-0378">Hydrolase</keyword>
<dbReference type="Pfam" id="PF00293">
    <property type="entry name" value="NUDIX"/>
    <property type="match status" value="1"/>
</dbReference>
<keyword evidence="5" id="KW-0460">Magnesium</keyword>
<dbReference type="CDD" id="cd18886">
    <property type="entry name" value="NUDIX_MutT_Nudt1"/>
    <property type="match status" value="1"/>
</dbReference>
<dbReference type="Proteomes" id="UP000003505">
    <property type="component" value="Unassembled WGS sequence"/>
</dbReference>
<accession>C9LXM6</accession>
<evidence type="ECO:0000259" key="6">
    <source>
        <dbReference type="PROSITE" id="PS51462"/>
    </source>
</evidence>
<protein>
    <submittedName>
        <fullName evidence="7">Hydrolase, NUDIX family</fullName>
    </submittedName>
</protein>
<proteinExistence type="inferred from homology"/>
<dbReference type="SUPFAM" id="SSF55811">
    <property type="entry name" value="Nudix"/>
    <property type="match status" value="1"/>
</dbReference>
<comment type="cofactor">
    <cofactor evidence="1">
        <name>Mg(2+)</name>
        <dbReference type="ChEBI" id="CHEBI:18420"/>
    </cofactor>
</comment>
<dbReference type="PRINTS" id="PR01402">
    <property type="entry name" value="MUTATORMUTX"/>
</dbReference>
<dbReference type="PROSITE" id="PS00893">
    <property type="entry name" value="NUDIX_BOX"/>
    <property type="match status" value="1"/>
</dbReference>
<dbReference type="eggNOG" id="COG1051">
    <property type="taxonomic scope" value="Bacteria"/>
</dbReference>
<dbReference type="Gene3D" id="3.90.79.10">
    <property type="entry name" value="Nucleoside Triphosphate Pyrophosphohydrolase"/>
    <property type="match status" value="1"/>
</dbReference>
<dbReference type="InterPro" id="IPR015797">
    <property type="entry name" value="NUDIX_hydrolase-like_dom_sf"/>
</dbReference>
<dbReference type="GO" id="GO:0046872">
    <property type="term" value="F:metal ion binding"/>
    <property type="evidence" value="ECO:0007669"/>
    <property type="project" value="UniProtKB-KW"/>
</dbReference>
<organism evidence="7 8">
    <name type="scientific">Selenomonas sputigena (strain ATCC 35185 / DSM 20758 / CCUG 44933 / VPI D19B-28)</name>
    <dbReference type="NCBI Taxonomy" id="546271"/>
    <lineage>
        <taxon>Bacteria</taxon>
        <taxon>Bacillati</taxon>
        <taxon>Bacillota</taxon>
        <taxon>Negativicutes</taxon>
        <taxon>Selenomonadales</taxon>
        <taxon>Selenomonadaceae</taxon>
        <taxon>Selenomonas</taxon>
    </lineage>
</organism>